<comment type="subcellular location">
    <subcellularLocation>
        <location evidence="1">Nucleus</location>
    </subcellularLocation>
</comment>
<protein>
    <recommendedName>
        <fullName evidence="3">RNA exonuclease 4</fullName>
    </recommendedName>
</protein>
<dbReference type="GO" id="GO:0005634">
    <property type="term" value="C:nucleus"/>
    <property type="evidence" value="ECO:0007669"/>
    <property type="project" value="UniProtKB-SubCell"/>
</dbReference>
<dbReference type="GO" id="GO:0003676">
    <property type="term" value="F:nucleic acid binding"/>
    <property type="evidence" value="ECO:0007669"/>
    <property type="project" value="InterPro"/>
</dbReference>
<dbReference type="InterPro" id="IPR013520">
    <property type="entry name" value="Ribonucl_H"/>
</dbReference>
<feature type="domain" description="Exonuclease" evidence="9">
    <location>
        <begin position="148"/>
        <end position="308"/>
    </location>
</feature>
<feature type="region of interest" description="Disordered" evidence="8">
    <location>
        <begin position="1"/>
        <end position="21"/>
    </location>
</feature>
<dbReference type="AlphaFoldDB" id="A0A482WWQ7"/>
<accession>A0A482WWQ7</accession>
<dbReference type="SMR" id="A0A482WWQ7"/>
<dbReference type="InterPro" id="IPR047021">
    <property type="entry name" value="REXO1/3/4-like"/>
</dbReference>
<evidence type="ECO:0000313" key="10">
    <source>
        <dbReference type="EMBL" id="RZF37954.1"/>
    </source>
</evidence>
<evidence type="ECO:0000256" key="2">
    <source>
        <dbReference type="ARBA" id="ARBA00010489"/>
    </source>
</evidence>
<feature type="region of interest" description="Disordered" evidence="8">
    <location>
        <begin position="308"/>
        <end position="338"/>
    </location>
</feature>
<evidence type="ECO:0000256" key="7">
    <source>
        <dbReference type="ARBA" id="ARBA00023242"/>
    </source>
</evidence>
<evidence type="ECO:0000256" key="4">
    <source>
        <dbReference type="ARBA" id="ARBA00022722"/>
    </source>
</evidence>
<dbReference type="EMBL" id="QKKF02022863">
    <property type="protein sequence ID" value="RZF37954.1"/>
    <property type="molecule type" value="Genomic_DNA"/>
</dbReference>
<dbReference type="SUPFAM" id="SSF53098">
    <property type="entry name" value="Ribonuclease H-like"/>
    <property type="match status" value="1"/>
</dbReference>
<dbReference type="STRING" id="195883.A0A482WWQ7"/>
<comment type="similarity">
    <text evidence="2">Belongs to the REXO4 family.</text>
</comment>
<dbReference type="FunFam" id="3.30.420.10:FF:000007">
    <property type="entry name" value="Interferon-stimulated exonuclease gene 20"/>
    <property type="match status" value="1"/>
</dbReference>
<dbReference type="GO" id="GO:0006364">
    <property type="term" value="P:rRNA processing"/>
    <property type="evidence" value="ECO:0007669"/>
    <property type="project" value="InterPro"/>
</dbReference>
<evidence type="ECO:0000256" key="3">
    <source>
        <dbReference type="ARBA" id="ARBA00016937"/>
    </source>
</evidence>
<dbReference type="SMART" id="SM00479">
    <property type="entry name" value="EXOIII"/>
    <property type="match status" value="1"/>
</dbReference>
<dbReference type="Pfam" id="PF00929">
    <property type="entry name" value="RNase_T"/>
    <property type="match status" value="1"/>
</dbReference>
<dbReference type="Gene3D" id="3.30.420.10">
    <property type="entry name" value="Ribonuclease H-like superfamily/Ribonuclease H"/>
    <property type="match status" value="1"/>
</dbReference>
<dbReference type="InParanoid" id="A0A482WWQ7"/>
<name>A0A482WWQ7_LAOST</name>
<evidence type="ECO:0000256" key="6">
    <source>
        <dbReference type="ARBA" id="ARBA00022839"/>
    </source>
</evidence>
<dbReference type="InterPro" id="IPR036397">
    <property type="entry name" value="RNaseH_sf"/>
</dbReference>
<dbReference type="Proteomes" id="UP000291343">
    <property type="component" value="Unassembled WGS sequence"/>
</dbReference>
<keyword evidence="11" id="KW-1185">Reference proteome</keyword>
<evidence type="ECO:0000259" key="9">
    <source>
        <dbReference type="SMART" id="SM00479"/>
    </source>
</evidence>
<keyword evidence="6" id="KW-0269">Exonuclease</keyword>
<organism evidence="10 11">
    <name type="scientific">Laodelphax striatellus</name>
    <name type="common">Small brown planthopper</name>
    <name type="synonym">Delphax striatella</name>
    <dbReference type="NCBI Taxonomy" id="195883"/>
    <lineage>
        <taxon>Eukaryota</taxon>
        <taxon>Metazoa</taxon>
        <taxon>Ecdysozoa</taxon>
        <taxon>Arthropoda</taxon>
        <taxon>Hexapoda</taxon>
        <taxon>Insecta</taxon>
        <taxon>Pterygota</taxon>
        <taxon>Neoptera</taxon>
        <taxon>Paraneoptera</taxon>
        <taxon>Hemiptera</taxon>
        <taxon>Auchenorrhyncha</taxon>
        <taxon>Fulgoroidea</taxon>
        <taxon>Delphacidae</taxon>
        <taxon>Criomorphinae</taxon>
        <taxon>Laodelphax</taxon>
    </lineage>
</organism>
<keyword evidence="7" id="KW-0539">Nucleus</keyword>
<dbReference type="PANTHER" id="PTHR12801:SF158">
    <property type="entry name" value="RNA EXONUCLEASE 4"/>
    <property type="match status" value="1"/>
</dbReference>
<dbReference type="FunCoup" id="A0A482WWQ7">
    <property type="interactions" value="1768"/>
</dbReference>
<proteinExistence type="inferred from homology"/>
<reference evidence="10 11" key="1">
    <citation type="journal article" date="2017" name="Gigascience">
        <title>Genome sequence of the small brown planthopper, Laodelphax striatellus.</title>
        <authorList>
            <person name="Zhu J."/>
            <person name="Jiang F."/>
            <person name="Wang X."/>
            <person name="Yang P."/>
            <person name="Bao Y."/>
            <person name="Zhao W."/>
            <person name="Wang W."/>
            <person name="Lu H."/>
            <person name="Wang Q."/>
            <person name="Cui N."/>
            <person name="Li J."/>
            <person name="Chen X."/>
            <person name="Luo L."/>
            <person name="Yu J."/>
            <person name="Kang L."/>
            <person name="Cui F."/>
        </authorList>
    </citation>
    <scope>NUCLEOTIDE SEQUENCE [LARGE SCALE GENOMIC DNA]</scope>
    <source>
        <strain evidence="10">Lst14</strain>
    </source>
</reference>
<dbReference type="GO" id="GO:0008408">
    <property type="term" value="F:3'-5' exonuclease activity"/>
    <property type="evidence" value="ECO:0007669"/>
    <property type="project" value="InterPro"/>
</dbReference>
<sequence>MKKRKRVTPTNSDQIKKPKIDQLSIKQSPIREVSIKSDQIRDNQVKVESKPINQVTTQTKKPNVKQLKIESKPSNNIRDIKHKQSNGCSNWMKFLESEQSKMLSDSSNKQNKKVPLLKRYEKNDSKPFVFPGERWKNQSESYRGKVTSLVAIDCEMVGIGEHGHVSIVARVSLVNSLGECVYDKYVKPTDPVTDYRTQFSGIRPSDLENATDFHTVQSEVATIIKDRILVGHSLKNDLDVLMLKHPYRLIRDTSRFSKFQSPNKRTQSLKAITEKFLNVKIQTGEHNSVEDARAAMQLYMTFRKEWEQERRENKSNKTKKKGFQQSVNTHPVTACPEN</sequence>
<keyword evidence="4" id="KW-0540">Nuclease</keyword>
<dbReference type="CDD" id="cd06144">
    <property type="entry name" value="REX4_like"/>
    <property type="match status" value="1"/>
</dbReference>
<keyword evidence="5" id="KW-0378">Hydrolase</keyword>
<evidence type="ECO:0000256" key="8">
    <source>
        <dbReference type="SAM" id="MobiDB-lite"/>
    </source>
</evidence>
<dbReference type="PANTHER" id="PTHR12801">
    <property type="entry name" value="RNA EXONUCLEASE REXO1 / RECO3 FAMILY MEMBER-RELATED"/>
    <property type="match status" value="1"/>
</dbReference>
<comment type="caution">
    <text evidence="10">The sequence shown here is derived from an EMBL/GenBank/DDBJ whole genome shotgun (WGS) entry which is preliminary data.</text>
</comment>
<dbReference type="OrthoDB" id="8191639at2759"/>
<gene>
    <name evidence="10" type="ORF">LSTR_LSTR005454</name>
</gene>
<evidence type="ECO:0000313" key="11">
    <source>
        <dbReference type="Proteomes" id="UP000291343"/>
    </source>
</evidence>
<dbReference type="InterPro" id="IPR012337">
    <property type="entry name" value="RNaseH-like_sf"/>
</dbReference>
<dbReference type="InterPro" id="IPR037431">
    <property type="entry name" value="REX4_DEDDh_dom"/>
</dbReference>
<evidence type="ECO:0000256" key="1">
    <source>
        <dbReference type="ARBA" id="ARBA00004123"/>
    </source>
</evidence>
<evidence type="ECO:0000256" key="5">
    <source>
        <dbReference type="ARBA" id="ARBA00022801"/>
    </source>
</evidence>